<gene>
    <name evidence="2" type="ORF">BDU57DRAFT_535081</name>
</gene>
<dbReference type="EMBL" id="ML979132">
    <property type="protein sequence ID" value="KAF1921407.1"/>
    <property type="molecule type" value="Genomic_DNA"/>
</dbReference>
<keyword evidence="1" id="KW-0812">Transmembrane</keyword>
<feature type="transmembrane region" description="Helical" evidence="1">
    <location>
        <begin position="53"/>
        <end position="78"/>
    </location>
</feature>
<keyword evidence="1" id="KW-0472">Membrane</keyword>
<proteinExistence type="predicted"/>
<dbReference type="OrthoDB" id="3540210at2759"/>
<accession>A0A6A5R659</accession>
<reference evidence="2" key="1">
    <citation type="journal article" date="2020" name="Stud. Mycol.">
        <title>101 Dothideomycetes genomes: a test case for predicting lifestyles and emergence of pathogens.</title>
        <authorList>
            <person name="Haridas S."/>
            <person name="Albert R."/>
            <person name="Binder M."/>
            <person name="Bloem J."/>
            <person name="Labutti K."/>
            <person name="Salamov A."/>
            <person name="Andreopoulos B."/>
            <person name="Baker S."/>
            <person name="Barry K."/>
            <person name="Bills G."/>
            <person name="Bluhm B."/>
            <person name="Cannon C."/>
            <person name="Castanera R."/>
            <person name="Culley D."/>
            <person name="Daum C."/>
            <person name="Ezra D."/>
            <person name="Gonzalez J."/>
            <person name="Henrissat B."/>
            <person name="Kuo A."/>
            <person name="Liang C."/>
            <person name="Lipzen A."/>
            <person name="Lutzoni F."/>
            <person name="Magnuson J."/>
            <person name="Mondo S."/>
            <person name="Nolan M."/>
            <person name="Ohm R."/>
            <person name="Pangilinan J."/>
            <person name="Park H.-J."/>
            <person name="Ramirez L."/>
            <person name="Alfaro M."/>
            <person name="Sun H."/>
            <person name="Tritt A."/>
            <person name="Yoshinaga Y."/>
            <person name="Zwiers L.-H."/>
            <person name="Turgeon B."/>
            <person name="Goodwin S."/>
            <person name="Spatafora J."/>
            <person name="Crous P."/>
            <person name="Grigoriev I."/>
        </authorList>
    </citation>
    <scope>NUCLEOTIDE SEQUENCE</scope>
    <source>
        <strain evidence="2">HMLAC05119</strain>
    </source>
</reference>
<organism evidence="2 3">
    <name type="scientific">Ampelomyces quisqualis</name>
    <name type="common">Powdery mildew agent</name>
    <dbReference type="NCBI Taxonomy" id="50730"/>
    <lineage>
        <taxon>Eukaryota</taxon>
        <taxon>Fungi</taxon>
        <taxon>Dikarya</taxon>
        <taxon>Ascomycota</taxon>
        <taxon>Pezizomycotina</taxon>
        <taxon>Dothideomycetes</taxon>
        <taxon>Pleosporomycetidae</taxon>
        <taxon>Pleosporales</taxon>
        <taxon>Pleosporineae</taxon>
        <taxon>Phaeosphaeriaceae</taxon>
        <taxon>Ampelomyces</taxon>
    </lineage>
</organism>
<sequence>MQVMIADDAIGPGVRQVASALINATETPGTAGDKALCNSIKVRKAGGFVKVNVFGLTFLIATSLLLTLVDVVLLKYIIYLSKFRKALSPRIDRLIQDGVLQLQRRAYEAQGQGTWSELDKDVPLTRPRLVGRS</sequence>
<keyword evidence="1" id="KW-1133">Transmembrane helix</keyword>
<keyword evidence="3" id="KW-1185">Reference proteome</keyword>
<protein>
    <submittedName>
        <fullName evidence="2">Uncharacterized protein</fullName>
    </submittedName>
</protein>
<evidence type="ECO:0000313" key="2">
    <source>
        <dbReference type="EMBL" id="KAF1921407.1"/>
    </source>
</evidence>
<dbReference type="AlphaFoldDB" id="A0A6A5R659"/>
<evidence type="ECO:0000313" key="3">
    <source>
        <dbReference type="Proteomes" id="UP000800096"/>
    </source>
</evidence>
<dbReference type="Proteomes" id="UP000800096">
    <property type="component" value="Unassembled WGS sequence"/>
</dbReference>
<evidence type="ECO:0000256" key="1">
    <source>
        <dbReference type="SAM" id="Phobius"/>
    </source>
</evidence>
<name>A0A6A5R659_AMPQU</name>